<dbReference type="PATRIC" id="fig|1391653.3.peg.395"/>
<feature type="site" description="Important for catalysis" evidence="6">
    <location>
        <position position="148"/>
    </location>
</feature>
<comment type="similarity">
    <text evidence="1 3 7">Belongs to the Glu/Leu/Phe/Val dehydrogenases family.</text>
</comment>
<dbReference type="STRING" id="1391653.AKJ08_0380"/>
<feature type="binding site" evidence="5">
    <location>
        <position position="72"/>
    </location>
    <ligand>
        <name>substrate</name>
    </ligand>
</feature>
<protein>
    <recommendedName>
        <fullName evidence="3">Glutamate dehydrogenase</fullName>
    </recommendedName>
</protein>
<feature type="binding site" evidence="5">
    <location>
        <position position="353"/>
    </location>
    <ligand>
        <name>substrate</name>
    </ligand>
</feature>
<evidence type="ECO:0000256" key="3">
    <source>
        <dbReference type="PIRNR" id="PIRNR000185"/>
    </source>
</evidence>
<reference evidence="9 10" key="1">
    <citation type="submission" date="2015-08" db="EMBL/GenBank/DDBJ databases">
        <authorList>
            <person name="Babu N.S."/>
            <person name="Beckwith C.J."/>
            <person name="Beseler K.G."/>
            <person name="Brison A."/>
            <person name="Carone J.V."/>
            <person name="Caskin T.P."/>
            <person name="Diamond M."/>
            <person name="Durham M.E."/>
            <person name="Foxe J.M."/>
            <person name="Go M."/>
            <person name="Henderson B.A."/>
            <person name="Jones I.B."/>
            <person name="McGettigan J.A."/>
            <person name="Micheletti S.J."/>
            <person name="Nasrallah M.E."/>
            <person name="Ortiz D."/>
            <person name="Piller C.R."/>
            <person name="Privatt S.R."/>
            <person name="Schneider S.L."/>
            <person name="Sharp S."/>
            <person name="Smith T.C."/>
            <person name="Stanton J.D."/>
            <person name="Ullery H.E."/>
            <person name="Wilson R.J."/>
            <person name="Serrano M.G."/>
            <person name="Buck G."/>
            <person name="Lee V."/>
            <person name="Wang Y."/>
            <person name="Carvalho R."/>
            <person name="Voegtly L."/>
            <person name="Shi R."/>
            <person name="Duckworth R."/>
            <person name="Johnson A."/>
            <person name="Loviza R."/>
            <person name="Walstead R."/>
            <person name="Shah Z."/>
            <person name="Kiflezghi M."/>
            <person name="Wade K."/>
            <person name="Ball S.L."/>
            <person name="Bradley K.W."/>
            <person name="Asai D.J."/>
            <person name="Bowman C.A."/>
            <person name="Russell D.A."/>
            <person name="Pope W.H."/>
            <person name="Jacobs-Sera D."/>
            <person name="Hendrix R.W."/>
            <person name="Hatfull G.F."/>
        </authorList>
    </citation>
    <scope>NUCLEOTIDE SEQUENCE [LARGE SCALE GENOMIC DNA]</scope>
    <source>
        <strain evidence="9 10">DSM 27710</strain>
    </source>
</reference>
<dbReference type="KEGG" id="vin:AKJ08_0380"/>
<dbReference type="InterPro" id="IPR006095">
    <property type="entry name" value="Glu/Leu/Phe/Val/Trp_DH"/>
</dbReference>
<keyword evidence="5" id="KW-0520">NAD</keyword>
<dbReference type="GO" id="GO:0000166">
    <property type="term" value="F:nucleotide binding"/>
    <property type="evidence" value="ECO:0007669"/>
    <property type="project" value="UniProtKB-KW"/>
</dbReference>
<dbReference type="InterPro" id="IPR046346">
    <property type="entry name" value="Aminoacid_DH-like_N_sf"/>
</dbReference>
<dbReference type="Proteomes" id="UP000055590">
    <property type="component" value="Chromosome"/>
</dbReference>
<dbReference type="InterPro" id="IPR006096">
    <property type="entry name" value="Glu/Leu/Phe/Val/Trp_DH_C"/>
</dbReference>
<keyword evidence="5" id="KW-0547">Nucleotide-binding</keyword>
<dbReference type="SUPFAM" id="SSF51735">
    <property type="entry name" value="NAD(P)-binding Rossmann-fold domains"/>
    <property type="match status" value="1"/>
</dbReference>
<keyword evidence="10" id="KW-1185">Reference proteome</keyword>
<dbReference type="EMBL" id="CP012332">
    <property type="protein sequence ID" value="AKU89993.1"/>
    <property type="molecule type" value="Genomic_DNA"/>
</dbReference>
<evidence type="ECO:0000256" key="4">
    <source>
        <dbReference type="PIRSR" id="PIRSR000185-1"/>
    </source>
</evidence>
<dbReference type="InterPro" id="IPR036291">
    <property type="entry name" value="NAD(P)-bd_dom_sf"/>
</dbReference>
<evidence type="ECO:0000256" key="6">
    <source>
        <dbReference type="PIRSR" id="PIRSR000185-3"/>
    </source>
</evidence>
<dbReference type="PANTHER" id="PTHR11606:SF13">
    <property type="entry name" value="GLUTAMATE DEHYDROGENASE 1, MITOCHONDRIAL"/>
    <property type="match status" value="1"/>
</dbReference>
<dbReference type="GO" id="GO:0004352">
    <property type="term" value="F:glutamate dehydrogenase (NAD+) activity"/>
    <property type="evidence" value="ECO:0007669"/>
    <property type="project" value="TreeGrafter"/>
</dbReference>
<dbReference type="Gene3D" id="3.40.50.720">
    <property type="entry name" value="NAD(P)-binding Rossmann-like Domain"/>
    <property type="match status" value="1"/>
</dbReference>
<keyword evidence="2 3" id="KW-0560">Oxidoreductase</keyword>
<dbReference type="CDD" id="cd01076">
    <property type="entry name" value="NAD_bind_1_Glu_DH"/>
    <property type="match status" value="1"/>
</dbReference>
<dbReference type="Pfam" id="PF02812">
    <property type="entry name" value="ELFV_dehydrog_N"/>
    <property type="match status" value="1"/>
</dbReference>
<dbReference type="SUPFAM" id="SSF53223">
    <property type="entry name" value="Aminoacid dehydrogenase-like, N-terminal domain"/>
    <property type="match status" value="1"/>
</dbReference>
<evidence type="ECO:0000256" key="5">
    <source>
        <dbReference type="PIRSR" id="PIRSR000185-2"/>
    </source>
</evidence>
<dbReference type="InterPro" id="IPR033922">
    <property type="entry name" value="NAD_bind_Glu_DH"/>
</dbReference>
<evidence type="ECO:0000256" key="7">
    <source>
        <dbReference type="RuleBase" id="RU004417"/>
    </source>
</evidence>
<feature type="domain" description="Glutamate/phenylalanine/leucine/valine/L-tryptophan dehydrogenase C-terminal" evidence="8">
    <location>
        <begin position="185"/>
        <end position="417"/>
    </location>
</feature>
<feature type="active site" description="Proton donor" evidence="4">
    <location>
        <position position="108"/>
    </location>
</feature>
<accession>A0A0K1P8Y6</accession>
<dbReference type="PIRSF" id="PIRSF000185">
    <property type="entry name" value="Glu_DH"/>
    <property type="match status" value="1"/>
</dbReference>
<dbReference type="AlphaFoldDB" id="A0A0K1P8Y6"/>
<dbReference type="InterPro" id="IPR014362">
    <property type="entry name" value="Glu_DH"/>
</dbReference>
<sequence>MEMEWDDPLYRSTVALFEHTAETMKLDPNIRRRLRFPDRAVIVTVPVRMDDDRVETFHGYRVQHNNTRGPFKGGIRFSPDVNLGETTALAMLMTVKCALVGIPFGGAKGGVRVDPSKLSRGELQRLTRRFTAEIINDIGPDFDIPAPDLGTNEQIMSWMMDTYSQQKGHAIPAAVTGKPIEIGGSLLRLQATGRGVVYLVQDAAAHLGIELGPKITAAVQGFGNVGSELALHLHELGVKVVAVEDVKGAVYSKGGLDIPALRRHYQEGGKLLEFPDVETLPKGELLELPVDIVAPAAVSGVITGKNVEKLRCRILAEGANGAVNADADAILRDQSDIFVLPDVLANSGGVTVSYFEWVQSLQYFFWTADEIDGRLRAILSKAFREVLDVAERRKLDMRTAALTHGMGRLAEAMKLRGLFP</sequence>
<dbReference type="InterPro" id="IPR033524">
    <property type="entry name" value="Glu/Leu/Phe/Val_DH_AS"/>
</dbReference>
<dbReference type="SMART" id="SM00839">
    <property type="entry name" value="ELFV_dehydrog"/>
    <property type="match status" value="1"/>
</dbReference>
<dbReference type="GO" id="GO:0006538">
    <property type="term" value="P:L-glutamate catabolic process"/>
    <property type="evidence" value="ECO:0007669"/>
    <property type="project" value="TreeGrafter"/>
</dbReference>
<evidence type="ECO:0000256" key="2">
    <source>
        <dbReference type="ARBA" id="ARBA00023002"/>
    </source>
</evidence>
<evidence type="ECO:0000313" key="10">
    <source>
        <dbReference type="Proteomes" id="UP000055590"/>
    </source>
</evidence>
<evidence type="ECO:0000256" key="1">
    <source>
        <dbReference type="ARBA" id="ARBA00006382"/>
    </source>
</evidence>
<dbReference type="Pfam" id="PF00208">
    <property type="entry name" value="ELFV_dehydrog"/>
    <property type="match status" value="1"/>
</dbReference>
<dbReference type="PANTHER" id="PTHR11606">
    <property type="entry name" value="GLUTAMATE DEHYDROGENASE"/>
    <property type="match status" value="1"/>
</dbReference>
<proteinExistence type="inferred from homology"/>
<dbReference type="RefSeq" id="WP_050724501.1">
    <property type="nucleotide sequence ID" value="NZ_CP012332.1"/>
</dbReference>
<organism evidence="9 10">
    <name type="scientific">Vulgatibacter incomptus</name>
    <dbReference type="NCBI Taxonomy" id="1391653"/>
    <lineage>
        <taxon>Bacteria</taxon>
        <taxon>Pseudomonadati</taxon>
        <taxon>Myxococcota</taxon>
        <taxon>Myxococcia</taxon>
        <taxon>Myxococcales</taxon>
        <taxon>Cystobacterineae</taxon>
        <taxon>Vulgatibacteraceae</taxon>
        <taxon>Vulgatibacter</taxon>
    </lineage>
</organism>
<feature type="binding site" evidence="5">
    <location>
        <position position="224"/>
    </location>
    <ligand>
        <name>NAD(+)</name>
        <dbReference type="ChEBI" id="CHEBI:57540"/>
    </ligand>
</feature>
<dbReference type="InterPro" id="IPR006097">
    <property type="entry name" value="Glu/Leu/Phe/Val/Trp_DH_dimer"/>
</dbReference>
<name>A0A0K1P8Y6_9BACT</name>
<dbReference type="PROSITE" id="PS00074">
    <property type="entry name" value="GLFV_DEHYDROGENASE"/>
    <property type="match status" value="1"/>
</dbReference>
<feature type="binding site" evidence="5">
    <location>
        <position position="96"/>
    </location>
    <ligand>
        <name>substrate</name>
    </ligand>
</feature>
<dbReference type="Gene3D" id="3.40.50.10860">
    <property type="entry name" value="Leucine Dehydrogenase, chain A, domain 1"/>
    <property type="match status" value="1"/>
</dbReference>
<dbReference type="PRINTS" id="PR00082">
    <property type="entry name" value="GLFDHDRGNASE"/>
</dbReference>
<feature type="binding site" evidence="5">
    <location>
        <position position="192"/>
    </location>
    <ligand>
        <name>NAD(+)</name>
        <dbReference type="ChEBI" id="CHEBI:57540"/>
    </ligand>
</feature>
<evidence type="ECO:0000313" key="9">
    <source>
        <dbReference type="EMBL" id="AKU89993.1"/>
    </source>
</evidence>
<evidence type="ECO:0000259" key="8">
    <source>
        <dbReference type="SMART" id="SM00839"/>
    </source>
</evidence>
<gene>
    <name evidence="9" type="ORF">AKJ08_0380</name>
</gene>